<accession>A0AAV5WUW6</accession>
<proteinExistence type="predicted"/>
<feature type="transmembrane region" description="Helical" evidence="2">
    <location>
        <begin position="159"/>
        <end position="187"/>
    </location>
</feature>
<evidence type="ECO:0000256" key="1">
    <source>
        <dbReference type="SAM" id="MobiDB-lite"/>
    </source>
</evidence>
<evidence type="ECO:0000256" key="2">
    <source>
        <dbReference type="SAM" id="Phobius"/>
    </source>
</evidence>
<comment type="caution">
    <text evidence="3">The sequence shown here is derived from an EMBL/GenBank/DDBJ whole genome shotgun (WGS) entry which is preliminary data.</text>
</comment>
<sequence>MSDKMSYQETMQKAELMELEAEIDPRQESSRASRTFRPPSKASQRVRRFVNSRPSLASIIMQSIVPLIGLAIAISNIKRCAAQPTLPIWLICYSLIHLTVAAIRLVAHWKNNLALRIAAGIAGLFAVAFVIIGIGLVSWKWNSVTFEEIYFDKFCDPWLWRLSLIHALIGTLILSCVPMCCLGCLVADHFCTGWEDSKLTRFTRGTPV</sequence>
<dbReference type="InterPro" id="IPR040350">
    <property type="entry name" value="TMEM272"/>
</dbReference>
<gene>
    <name evidence="3" type="ORF">PFISCL1PPCAC_26657</name>
</gene>
<keyword evidence="4" id="KW-1185">Reference proteome</keyword>
<keyword evidence="2" id="KW-0472">Membrane</keyword>
<evidence type="ECO:0000313" key="4">
    <source>
        <dbReference type="Proteomes" id="UP001432322"/>
    </source>
</evidence>
<keyword evidence="2" id="KW-1133">Transmembrane helix</keyword>
<reference evidence="3" key="1">
    <citation type="submission" date="2023-10" db="EMBL/GenBank/DDBJ databases">
        <title>Genome assembly of Pristionchus species.</title>
        <authorList>
            <person name="Yoshida K."/>
            <person name="Sommer R.J."/>
        </authorList>
    </citation>
    <scope>NUCLEOTIDE SEQUENCE</scope>
    <source>
        <strain evidence="3">RS5133</strain>
    </source>
</reference>
<name>A0AAV5WUW6_9BILA</name>
<organism evidence="3 4">
    <name type="scientific">Pristionchus fissidentatus</name>
    <dbReference type="NCBI Taxonomy" id="1538716"/>
    <lineage>
        <taxon>Eukaryota</taxon>
        <taxon>Metazoa</taxon>
        <taxon>Ecdysozoa</taxon>
        <taxon>Nematoda</taxon>
        <taxon>Chromadorea</taxon>
        <taxon>Rhabditida</taxon>
        <taxon>Rhabditina</taxon>
        <taxon>Diplogasteromorpha</taxon>
        <taxon>Diplogasteroidea</taxon>
        <taxon>Neodiplogasteridae</taxon>
        <taxon>Pristionchus</taxon>
    </lineage>
</organism>
<feature type="transmembrane region" description="Helical" evidence="2">
    <location>
        <begin position="86"/>
        <end position="106"/>
    </location>
</feature>
<keyword evidence="2" id="KW-0812">Transmembrane</keyword>
<dbReference type="Proteomes" id="UP001432322">
    <property type="component" value="Unassembled WGS sequence"/>
</dbReference>
<dbReference type="EMBL" id="BTSY01000007">
    <property type="protein sequence ID" value="GMT35360.1"/>
    <property type="molecule type" value="Genomic_DNA"/>
</dbReference>
<dbReference type="PANTHER" id="PTHR33444">
    <property type="entry name" value="SI:DKEY-19B23.12-RELATED"/>
    <property type="match status" value="1"/>
</dbReference>
<dbReference type="PANTHER" id="PTHR33444:SF7">
    <property type="entry name" value="TRANSMEMBRANE PROTEIN 272"/>
    <property type="match status" value="1"/>
</dbReference>
<feature type="region of interest" description="Disordered" evidence="1">
    <location>
        <begin position="23"/>
        <end position="42"/>
    </location>
</feature>
<feature type="transmembrane region" description="Helical" evidence="2">
    <location>
        <begin position="55"/>
        <end position="74"/>
    </location>
</feature>
<evidence type="ECO:0000313" key="3">
    <source>
        <dbReference type="EMBL" id="GMT35360.1"/>
    </source>
</evidence>
<protein>
    <recommendedName>
        <fullName evidence="5">Transmembrane protein</fullName>
    </recommendedName>
</protein>
<evidence type="ECO:0008006" key="5">
    <source>
        <dbReference type="Google" id="ProtNLM"/>
    </source>
</evidence>
<feature type="transmembrane region" description="Helical" evidence="2">
    <location>
        <begin position="113"/>
        <end position="139"/>
    </location>
</feature>
<dbReference type="AlphaFoldDB" id="A0AAV5WUW6"/>